<dbReference type="PROSITE" id="PS51918">
    <property type="entry name" value="RADICAL_SAM"/>
    <property type="match status" value="1"/>
</dbReference>
<organism evidence="7 8">
    <name type="scientific">Sandaracinus amylolyticus</name>
    <dbReference type="NCBI Taxonomy" id="927083"/>
    <lineage>
        <taxon>Bacteria</taxon>
        <taxon>Pseudomonadati</taxon>
        <taxon>Myxococcota</taxon>
        <taxon>Polyangia</taxon>
        <taxon>Polyangiales</taxon>
        <taxon>Sandaracinaceae</taxon>
        <taxon>Sandaracinus</taxon>
    </lineage>
</organism>
<dbReference type="GO" id="GO:0003824">
    <property type="term" value="F:catalytic activity"/>
    <property type="evidence" value="ECO:0007669"/>
    <property type="project" value="InterPro"/>
</dbReference>
<evidence type="ECO:0000256" key="5">
    <source>
        <dbReference type="ARBA" id="ARBA00023014"/>
    </source>
</evidence>
<feature type="domain" description="Radical SAM core" evidence="6">
    <location>
        <begin position="35"/>
        <end position="297"/>
    </location>
</feature>
<keyword evidence="5" id="KW-0411">Iron-sulfur</keyword>
<dbReference type="SMART" id="SM00729">
    <property type="entry name" value="Elp3"/>
    <property type="match status" value="1"/>
</dbReference>
<evidence type="ECO:0000256" key="1">
    <source>
        <dbReference type="ARBA" id="ARBA00001966"/>
    </source>
</evidence>
<evidence type="ECO:0000259" key="6">
    <source>
        <dbReference type="PROSITE" id="PS51918"/>
    </source>
</evidence>
<dbReference type="STRING" id="927083.DB32_004170"/>
<evidence type="ECO:0000313" key="7">
    <source>
        <dbReference type="EMBL" id="AKF07021.1"/>
    </source>
</evidence>
<dbReference type="InterPro" id="IPR050377">
    <property type="entry name" value="Radical_SAM_PqqE_MftC-like"/>
</dbReference>
<reference evidence="7 8" key="1">
    <citation type="submission" date="2015-03" db="EMBL/GenBank/DDBJ databases">
        <title>Genome assembly of Sandaracinus amylolyticus DSM 53668.</title>
        <authorList>
            <person name="Sharma G."/>
            <person name="Subramanian S."/>
        </authorList>
    </citation>
    <scope>NUCLEOTIDE SEQUENCE [LARGE SCALE GENOMIC DNA]</scope>
    <source>
        <strain evidence="7 8">DSM 53668</strain>
    </source>
</reference>
<proteinExistence type="predicted"/>
<evidence type="ECO:0000256" key="2">
    <source>
        <dbReference type="ARBA" id="ARBA00022691"/>
    </source>
</evidence>
<gene>
    <name evidence="7" type="ORF">DB32_004170</name>
</gene>
<name>A0A0F6W4E9_9BACT</name>
<keyword evidence="3" id="KW-0479">Metal-binding</keyword>
<dbReference type="AlphaFoldDB" id="A0A0F6W4E9"/>
<dbReference type="GO" id="GO:0046872">
    <property type="term" value="F:metal ion binding"/>
    <property type="evidence" value="ECO:0007669"/>
    <property type="project" value="UniProtKB-KW"/>
</dbReference>
<comment type="cofactor">
    <cofactor evidence="1">
        <name>[4Fe-4S] cluster</name>
        <dbReference type="ChEBI" id="CHEBI:49883"/>
    </cofactor>
</comment>
<evidence type="ECO:0000256" key="3">
    <source>
        <dbReference type="ARBA" id="ARBA00022723"/>
    </source>
</evidence>
<dbReference type="InterPro" id="IPR058240">
    <property type="entry name" value="rSAM_sf"/>
</dbReference>
<dbReference type="InterPro" id="IPR006638">
    <property type="entry name" value="Elp3/MiaA/NifB-like_rSAM"/>
</dbReference>
<evidence type="ECO:0000313" key="8">
    <source>
        <dbReference type="Proteomes" id="UP000034883"/>
    </source>
</evidence>
<dbReference type="GO" id="GO:0051536">
    <property type="term" value="F:iron-sulfur cluster binding"/>
    <property type="evidence" value="ECO:0007669"/>
    <property type="project" value="UniProtKB-KW"/>
</dbReference>
<dbReference type="CDD" id="cd01335">
    <property type="entry name" value="Radical_SAM"/>
    <property type="match status" value="1"/>
</dbReference>
<dbReference type="InterPro" id="IPR007197">
    <property type="entry name" value="rSAM"/>
</dbReference>
<sequence length="346" mass="38636">MIDLRHRRAKSAAFDLATNSTARATRTIELWGQPRTIYANANLSIYSAQQCNARCAFCVEELRPASRGTALDAQKTIEHDDARWLDGLARVLDALEPLDPSVSITGGEPSKDARLPRVLRLLAERGARKRTITTNGSGLFDVREGRTVLEWITSTGVRHLNISRAHPDDARNAKLMGFSDAPTPRDLREIVASARAAGTRVRLSCVLVSGAIETLDHIVEYLDFARSLGVDNVVFRQLMKTDPRTTATNHVVLFSDRRRVALEPLLDAISRDARFEVVKQVVGYYYYVEVHRHRGVDVVFEEADLARLEDTKRDGVIHELVFHPNATLASTWQPWDGVLGPPVTPR</sequence>
<protein>
    <recommendedName>
        <fullName evidence="6">Radical SAM core domain-containing protein</fullName>
    </recommendedName>
</protein>
<accession>A0A0F6W4E9</accession>
<dbReference type="SUPFAM" id="SSF102114">
    <property type="entry name" value="Radical SAM enzymes"/>
    <property type="match status" value="1"/>
</dbReference>
<dbReference type="SFLD" id="SFLDG01067">
    <property type="entry name" value="SPASM/twitch_domain_containing"/>
    <property type="match status" value="1"/>
</dbReference>
<dbReference type="PANTHER" id="PTHR11228:SF7">
    <property type="entry name" value="PQQA PEPTIDE CYCLASE"/>
    <property type="match status" value="1"/>
</dbReference>
<dbReference type="OrthoDB" id="5378099at2"/>
<dbReference type="Gene3D" id="3.20.20.70">
    <property type="entry name" value="Aldolase class I"/>
    <property type="match status" value="1"/>
</dbReference>
<keyword evidence="4" id="KW-0408">Iron</keyword>
<dbReference type="KEGG" id="samy:DB32_004170"/>
<dbReference type="InterPro" id="IPR013785">
    <property type="entry name" value="Aldolase_TIM"/>
</dbReference>
<dbReference type="SFLD" id="SFLDS00029">
    <property type="entry name" value="Radical_SAM"/>
    <property type="match status" value="1"/>
</dbReference>
<keyword evidence="2" id="KW-0949">S-adenosyl-L-methionine</keyword>
<dbReference type="Pfam" id="PF04055">
    <property type="entry name" value="Radical_SAM"/>
    <property type="match status" value="1"/>
</dbReference>
<dbReference type="PANTHER" id="PTHR11228">
    <property type="entry name" value="RADICAL SAM DOMAIN PROTEIN"/>
    <property type="match status" value="1"/>
</dbReference>
<dbReference type="RefSeq" id="WP_083457548.1">
    <property type="nucleotide sequence ID" value="NZ_CP011125.1"/>
</dbReference>
<dbReference type="EMBL" id="CP011125">
    <property type="protein sequence ID" value="AKF07021.1"/>
    <property type="molecule type" value="Genomic_DNA"/>
</dbReference>
<keyword evidence="8" id="KW-1185">Reference proteome</keyword>
<evidence type="ECO:0000256" key="4">
    <source>
        <dbReference type="ARBA" id="ARBA00023004"/>
    </source>
</evidence>
<dbReference type="Proteomes" id="UP000034883">
    <property type="component" value="Chromosome"/>
</dbReference>